<comment type="subcellular location">
    <subcellularLocation>
        <location evidence="1">Cell inner membrane</location>
        <topology evidence="1">Multi-pass membrane protein</topology>
    </subcellularLocation>
    <subcellularLocation>
        <location evidence="6">Cell membrane</location>
        <topology evidence="6">Multi-pass membrane protein</topology>
    </subcellularLocation>
</comment>
<keyword evidence="6" id="KW-0406">Ion transport</keyword>
<comment type="similarity">
    <text evidence="6">Belongs to the NhaA Na(+)/H(+) (TC 2.A.33) antiporter family.</text>
</comment>
<evidence type="ECO:0000256" key="3">
    <source>
        <dbReference type="ARBA" id="ARBA00022692"/>
    </source>
</evidence>
<accession>A0A518E140</accession>
<evidence type="ECO:0000256" key="1">
    <source>
        <dbReference type="ARBA" id="ARBA00004429"/>
    </source>
</evidence>
<dbReference type="GO" id="GO:0005886">
    <property type="term" value="C:plasma membrane"/>
    <property type="evidence" value="ECO:0007669"/>
    <property type="project" value="UniProtKB-SubCell"/>
</dbReference>
<evidence type="ECO:0000256" key="6">
    <source>
        <dbReference type="HAMAP-Rule" id="MF_01844"/>
    </source>
</evidence>
<dbReference type="InterPro" id="IPR023171">
    <property type="entry name" value="Na/H_antiporter_dom_sf"/>
</dbReference>
<keyword evidence="3 6" id="KW-0812">Transmembrane</keyword>
<evidence type="ECO:0000256" key="7">
    <source>
        <dbReference type="SAM" id="MobiDB-lite"/>
    </source>
</evidence>
<feature type="transmembrane region" description="Helical" evidence="6">
    <location>
        <begin position="363"/>
        <end position="393"/>
    </location>
</feature>
<keyword evidence="2 6" id="KW-1003">Cell membrane</keyword>
<keyword evidence="4 6" id="KW-1133">Transmembrane helix</keyword>
<keyword evidence="6" id="KW-0739">Sodium transport</keyword>
<dbReference type="HAMAP" id="MF_01844">
    <property type="entry name" value="NhaA"/>
    <property type="match status" value="1"/>
</dbReference>
<keyword evidence="5 6" id="KW-0472">Membrane</keyword>
<dbReference type="EMBL" id="CP036433">
    <property type="protein sequence ID" value="QDU97784.1"/>
    <property type="molecule type" value="Genomic_DNA"/>
</dbReference>
<dbReference type="OrthoDB" id="9808135at2"/>
<sequence length="505" mass="54055">MSQKNSNSAVAFLFENSVFLIAGAIVALVWANMDPATYKHLIKFEFQNLLYDKDVAHGHGDHAHDDHAHDDHAGGDADHAAEGTDHADATGDSDADHADTDTDHAASGADHAEAGADHADHGSDAVKAEGHSPKEHHGHPLDIQWFVNDVLMALFFAIAGKEVWEALLPGGALSNPKKAATPLFATLGGVLGPVLVYLTGVFATGHWDDLAKGWAIPCATDIAFSYLVARLIFGATHPAIAFLLLLAIADDAIGLVILAVAYRDAEASMSQYLWLLLTVGAVGIGYMLRYLRVQNFWFYLLIPGVLSWLSFYYAGIHPALGLVPIIPTMPHAHTDLGLFSRMELKRPDTLNQFEHWWKNPVEIILGLFGLVNAGVVFSAAGAGTVWVLVGLLLGKPMGIVFFTWVGDKVFKLEMPKGMNYRHVVAIGLVASIGFTVALFVSTVAFKVDGSADPVATQAIQDSVKMGALGSFFGAVLAFIGAKLMGIKPLLGEDEPTDDNEVEAAH</sequence>
<comment type="catalytic activity">
    <reaction evidence="6">
        <text>Na(+)(in) + 2 H(+)(out) = Na(+)(out) + 2 H(+)(in)</text>
        <dbReference type="Rhea" id="RHEA:29251"/>
        <dbReference type="ChEBI" id="CHEBI:15378"/>
        <dbReference type="ChEBI" id="CHEBI:29101"/>
    </reaction>
</comment>
<dbReference type="Gene3D" id="1.20.1530.10">
    <property type="entry name" value="Na+/H+ antiporter like domain"/>
    <property type="match status" value="1"/>
</dbReference>
<dbReference type="RefSeq" id="WP_145056538.1">
    <property type="nucleotide sequence ID" value="NZ_CP036433.1"/>
</dbReference>
<dbReference type="AlphaFoldDB" id="A0A518E140"/>
<name>A0A518E140_9BACT</name>
<organism evidence="8 9">
    <name type="scientific">Lignipirellula cremea</name>
    <dbReference type="NCBI Taxonomy" id="2528010"/>
    <lineage>
        <taxon>Bacteria</taxon>
        <taxon>Pseudomonadati</taxon>
        <taxon>Planctomycetota</taxon>
        <taxon>Planctomycetia</taxon>
        <taxon>Pirellulales</taxon>
        <taxon>Pirellulaceae</taxon>
        <taxon>Lignipirellula</taxon>
    </lineage>
</organism>
<feature type="transmembrane region" description="Helical" evidence="6">
    <location>
        <begin position="423"/>
        <end position="445"/>
    </location>
</feature>
<feature type="transmembrane region" description="Helical" evidence="6">
    <location>
        <begin position="12"/>
        <end position="31"/>
    </location>
</feature>
<dbReference type="InterPro" id="IPR004670">
    <property type="entry name" value="NhaA"/>
</dbReference>
<keyword evidence="6" id="KW-0915">Sodium</keyword>
<evidence type="ECO:0000256" key="5">
    <source>
        <dbReference type="ARBA" id="ARBA00023136"/>
    </source>
</evidence>
<dbReference type="PANTHER" id="PTHR30341">
    <property type="entry name" value="SODIUM ION/PROTON ANTIPORTER NHAA-RELATED"/>
    <property type="match status" value="1"/>
</dbReference>
<dbReference type="GO" id="GO:0006885">
    <property type="term" value="P:regulation of pH"/>
    <property type="evidence" value="ECO:0007669"/>
    <property type="project" value="InterPro"/>
</dbReference>
<feature type="transmembrane region" description="Helical" evidence="6">
    <location>
        <begin position="240"/>
        <end position="260"/>
    </location>
</feature>
<evidence type="ECO:0000313" key="8">
    <source>
        <dbReference type="EMBL" id="QDU97784.1"/>
    </source>
</evidence>
<gene>
    <name evidence="6 8" type="primary">nhaA</name>
    <name evidence="8" type="ORF">Pla8534_56400</name>
</gene>
<evidence type="ECO:0000256" key="4">
    <source>
        <dbReference type="ARBA" id="ARBA00022989"/>
    </source>
</evidence>
<feature type="transmembrane region" description="Helical" evidence="6">
    <location>
        <begin position="214"/>
        <end position="233"/>
    </location>
</feature>
<feature type="transmembrane region" description="Helical" evidence="6">
    <location>
        <begin position="465"/>
        <end position="484"/>
    </location>
</feature>
<feature type="transmembrane region" description="Helical" evidence="6">
    <location>
        <begin position="272"/>
        <end position="289"/>
    </location>
</feature>
<feature type="transmembrane region" description="Helical" evidence="6">
    <location>
        <begin position="181"/>
        <end position="202"/>
    </location>
</feature>
<evidence type="ECO:0000256" key="2">
    <source>
        <dbReference type="ARBA" id="ARBA00022475"/>
    </source>
</evidence>
<protein>
    <recommendedName>
        <fullName evidence="6">Na(+)/H(+) antiporter NhaA</fullName>
    </recommendedName>
    <alternativeName>
        <fullName evidence="6">Sodium/proton antiporter NhaA</fullName>
    </alternativeName>
</protein>
<keyword evidence="6" id="KW-0050">Antiport</keyword>
<dbReference type="KEGG" id="lcre:Pla8534_56400"/>
<keyword evidence="9" id="KW-1185">Reference proteome</keyword>
<dbReference type="Pfam" id="PF06965">
    <property type="entry name" value="Na_H_antiport_1"/>
    <property type="match status" value="1"/>
</dbReference>
<dbReference type="PANTHER" id="PTHR30341:SF0">
    <property type="entry name" value="NA(+)_H(+) ANTIPORTER NHAA"/>
    <property type="match status" value="1"/>
</dbReference>
<dbReference type="Proteomes" id="UP000317648">
    <property type="component" value="Chromosome"/>
</dbReference>
<dbReference type="GO" id="GO:0015385">
    <property type="term" value="F:sodium:proton antiporter activity"/>
    <property type="evidence" value="ECO:0007669"/>
    <property type="project" value="TreeGrafter"/>
</dbReference>
<keyword evidence="6" id="KW-0813">Transport</keyword>
<evidence type="ECO:0000313" key="9">
    <source>
        <dbReference type="Proteomes" id="UP000317648"/>
    </source>
</evidence>
<feature type="transmembrane region" description="Helical" evidence="6">
    <location>
        <begin position="296"/>
        <end position="314"/>
    </location>
</feature>
<comment type="function">
    <text evidence="6">Na(+)/H(+) antiporter that extrudes sodium in exchange for external protons.</text>
</comment>
<proteinExistence type="inferred from homology"/>
<reference evidence="8 9" key="1">
    <citation type="submission" date="2019-02" db="EMBL/GenBank/DDBJ databases">
        <title>Deep-cultivation of Planctomycetes and their phenomic and genomic characterization uncovers novel biology.</title>
        <authorList>
            <person name="Wiegand S."/>
            <person name="Jogler M."/>
            <person name="Boedeker C."/>
            <person name="Pinto D."/>
            <person name="Vollmers J."/>
            <person name="Rivas-Marin E."/>
            <person name="Kohn T."/>
            <person name="Peeters S.H."/>
            <person name="Heuer A."/>
            <person name="Rast P."/>
            <person name="Oberbeckmann S."/>
            <person name="Bunk B."/>
            <person name="Jeske O."/>
            <person name="Meyerdierks A."/>
            <person name="Storesund J.E."/>
            <person name="Kallscheuer N."/>
            <person name="Luecker S."/>
            <person name="Lage O.M."/>
            <person name="Pohl T."/>
            <person name="Merkel B.J."/>
            <person name="Hornburger P."/>
            <person name="Mueller R.-W."/>
            <person name="Bruemmer F."/>
            <person name="Labrenz M."/>
            <person name="Spormann A.M."/>
            <person name="Op den Camp H."/>
            <person name="Overmann J."/>
            <person name="Amann R."/>
            <person name="Jetten M.S.M."/>
            <person name="Mascher T."/>
            <person name="Medema M.H."/>
            <person name="Devos D.P."/>
            <person name="Kaster A.-K."/>
            <person name="Ovreas L."/>
            <person name="Rohde M."/>
            <person name="Galperin M.Y."/>
            <person name="Jogler C."/>
        </authorList>
    </citation>
    <scope>NUCLEOTIDE SEQUENCE [LARGE SCALE GENOMIC DNA]</scope>
    <source>
        <strain evidence="8 9">Pla85_3_4</strain>
    </source>
</reference>
<feature type="region of interest" description="Disordered" evidence="7">
    <location>
        <begin position="60"/>
        <end position="137"/>
    </location>
</feature>